<accession>A0A0T5P262</accession>
<dbReference type="Proteomes" id="UP000051401">
    <property type="component" value="Unassembled WGS sequence"/>
</dbReference>
<evidence type="ECO:0000313" key="10">
    <source>
        <dbReference type="EMBL" id="QEW24879.1"/>
    </source>
</evidence>
<evidence type="ECO:0000256" key="4">
    <source>
        <dbReference type="ARBA" id="ARBA00023002"/>
    </source>
</evidence>
<dbReference type="InterPro" id="IPR001663">
    <property type="entry name" value="Rng_hydr_dOase-A"/>
</dbReference>
<evidence type="ECO:0000256" key="5">
    <source>
        <dbReference type="ARBA" id="ARBA00023004"/>
    </source>
</evidence>
<evidence type="ECO:0000313" key="9">
    <source>
        <dbReference type="EMBL" id="KRS15228.1"/>
    </source>
</evidence>
<dbReference type="InterPro" id="IPR015881">
    <property type="entry name" value="ARHD_Rieske_2Fe_2S"/>
</dbReference>
<dbReference type="Gene3D" id="2.102.10.10">
    <property type="entry name" value="Rieske [2Fe-2S] iron-sulphur domain"/>
    <property type="match status" value="1"/>
</dbReference>
<dbReference type="PANTHER" id="PTHR43756:SF5">
    <property type="entry name" value="CHOLINE MONOOXYGENASE, CHLOROPLASTIC"/>
    <property type="match status" value="1"/>
</dbReference>
<dbReference type="AlphaFoldDB" id="A0A0T5P262"/>
<dbReference type="PATRIC" id="fig|540747.5.peg.3376"/>
<dbReference type="Proteomes" id="UP000325785">
    <property type="component" value="Chromosome"/>
</dbReference>
<reference evidence="10 12" key="2">
    <citation type="submission" date="2018-08" db="EMBL/GenBank/DDBJ databases">
        <title>Genetic Globetrotter - A new plasmid hitch-hiking vast phylogenetic and geographic distances.</title>
        <authorList>
            <person name="Vollmers J."/>
            <person name="Petersen J."/>
        </authorList>
    </citation>
    <scope>NUCLEOTIDE SEQUENCE [LARGE SCALE GENOMIC DNA]</scope>
    <source>
        <strain evidence="10 12">DSM 26383</strain>
    </source>
</reference>
<dbReference type="OrthoDB" id="7456916at2"/>
<reference evidence="9 11" key="1">
    <citation type="submission" date="2015-04" db="EMBL/GenBank/DDBJ databases">
        <title>The draft genome sequence of Roseovarius indicus B108T.</title>
        <authorList>
            <person name="Li G."/>
            <person name="Lai Q."/>
            <person name="Shao Z."/>
            <person name="Yan P."/>
        </authorList>
    </citation>
    <scope>NUCLEOTIDE SEQUENCE [LARGE SCALE GENOMIC DNA]</scope>
    <source>
        <strain evidence="9 11">B108</strain>
    </source>
</reference>
<sequence>MLQHTDEIARLIQSHEEGFALPRGFYTSAEIYDRDIETYWNRSWLWVGHVSQIPEPGDYFLFDYGPESIIVVRDRDGEVRAHLNVCRHRGSRVCVEPEGNARLFVCPYHAWTFELSGKLRSGRAMGKDFDPGQYGLFPAHVIVFQGLILVCTADTPPPIQDGLRKLAPLCEPFGLENLKIAHKQVYPVPANWKLALENYLECYHCAPSHQEYAKSHTLKAPQDMEKLVEPLQRRSEGIGLPTVTLDQTGPNAPDLAADVYYRRYPLYEGYQTGSRDGTPLAPLLGSLSGFDGGATDVQLGPLNNFLIYSDHAVGYRFVPRGLQETDIEVLWLVRADAEEPKDYSTPDLTWLWHVTSLDDERIIRHNQEGVNSYHFRPGPLADMEWGINGFYETYLKMIRV</sequence>
<dbReference type="Pfam" id="PF00355">
    <property type="entry name" value="Rieske"/>
    <property type="match status" value="1"/>
</dbReference>
<dbReference type="RefSeq" id="WP_057820772.1">
    <property type="nucleotide sequence ID" value="NZ_CP031598.1"/>
</dbReference>
<dbReference type="EMBL" id="CP031598">
    <property type="protein sequence ID" value="QEW24879.1"/>
    <property type="molecule type" value="Genomic_DNA"/>
</dbReference>
<evidence type="ECO:0000313" key="12">
    <source>
        <dbReference type="Proteomes" id="UP000325785"/>
    </source>
</evidence>
<evidence type="ECO:0000256" key="6">
    <source>
        <dbReference type="ARBA" id="ARBA00023014"/>
    </source>
</evidence>
<name>A0A0T5P262_9RHOB</name>
<dbReference type="GO" id="GO:0005506">
    <property type="term" value="F:iron ion binding"/>
    <property type="evidence" value="ECO:0007669"/>
    <property type="project" value="InterPro"/>
</dbReference>
<evidence type="ECO:0000256" key="7">
    <source>
        <dbReference type="ARBA" id="ARBA00023027"/>
    </source>
</evidence>
<proteinExistence type="predicted"/>
<dbReference type="KEGG" id="rid:RIdsm_00663"/>
<dbReference type="EMBL" id="LAXI01000025">
    <property type="protein sequence ID" value="KRS15228.1"/>
    <property type="molecule type" value="Genomic_DNA"/>
</dbReference>
<dbReference type="SUPFAM" id="SSF55961">
    <property type="entry name" value="Bet v1-like"/>
    <property type="match status" value="1"/>
</dbReference>
<dbReference type="SUPFAM" id="SSF50022">
    <property type="entry name" value="ISP domain"/>
    <property type="match status" value="1"/>
</dbReference>
<keyword evidence="4 10" id="KW-0560">Oxidoreductase</keyword>
<comment type="cofactor">
    <cofactor evidence="1">
        <name>Fe cation</name>
        <dbReference type="ChEBI" id="CHEBI:24875"/>
    </cofactor>
</comment>
<keyword evidence="11" id="KW-1185">Reference proteome</keyword>
<evidence type="ECO:0000259" key="8">
    <source>
        <dbReference type="PROSITE" id="PS51296"/>
    </source>
</evidence>
<dbReference type="PRINTS" id="PR00090">
    <property type="entry name" value="RNGDIOXGNASE"/>
</dbReference>
<dbReference type="STRING" id="540747.SAMN04488031_11123"/>
<evidence type="ECO:0000313" key="11">
    <source>
        <dbReference type="Proteomes" id="UP000051401"/>
    </source>
</evidence>
<dbReference type="CDD" id="cd08884">
    <property type="entry name" value="RHO_alpha_C_GbcA-like"/>
    <property type="match status" value="1"/>
</dbReference>
<dbReference type="InterPro" id="IPR036922">
    <property type="entry name" value="Rieske_2Fe-2S_sf"/>
</dbReference>
<dbReference type="PROSITE" id="PS51296">
    <property type="entry name" value="RIESKE"/>
    <property type="match status" value="1"/>
</dbReference>
<keyword evidence="10" id="KW-0223">Dioxygenase</keyword>
<dbReference type="InterPro" id="IPR015879">
    <property type="entry name" value="Ring_hydroxy_dOase_asu_C_dom"/>
</dbReference>
<feature type="domain" description="Rieske" evidence="8">
    <location>
        <begin position="44"/>
        <end position="150"/>
    </location>
</feature>
<evidence type="ECO:0000256" key="3">
    <source>
        <dbReference type="ARBA" id="ARBA00022723"/>
    </source>
</evidence>
<dbReference type="Pfam" id="PF00848">
    <property type="entry name" value="Ring_hydroxyl_A"/>
    <property type="match status" value="1"/>
</dbReference>
<evidence type="ECO:0000256" key="2">
    <source>
        <dbReference type="ARBA" id="ARBA00022714"/>
    </source>
</evidence>
<dbReference type="GO" id="GO:0018687">
    <property type="term" value="F:biphenyl 2,3-dioxygenase activity"/>
    <property type="evidence" value="ECO:0007669"/>
    <property type="project" value="UniProtKB-EC"/>
</dbReference>
<organism evidence="9 11">
    <name type="scientific">Roseovarius indicus</name>
    <dbReference type="NCBI Taxonomy" id="540747"/>
    <lineage>
        <taxon>Bacteria</taxon>
        <taxon>Pseudomonadati</taxon>
        <taxon>Pseudomonadota</taxon>
        <taxon>Alphaproteobacteria</taxon>
        <taxon>Rhodobacterales</taxon>
        <taxon>Roseobacteraceae</taxon>
        <taxon>Roseovarius</taxon>
    </lineage>
</organism>
<keyword evidence="2" id="KW-0001">2Fe-2S</keyword>
<dbReference type="EC" id="1.14.12.18" evidence="10"/>
<keyword evidence="7" id="KW-0520">NAD</keyword>
<evidence type="ECO:0000256" key="1">
    <source>
        <dbReference type="ARBA" id="ARBA00001962"/>
    </source>
</evidence>
<dbReference type="GO" id="GO:0051537">
    <property type="term" value="F:2 iron, 2 sulfur cluster binding"/>
    <property type="evidence" value="ECO:0007669"/>
    <property type="project" value="UniProtKB-KW"/>
</dbReference>
<keyword evidence="3" id="KW-0479">Metal-binding</keyword>
<protein>
    <submittedName>
        <fullName evidence="10">Biphenyl dioxygenase subunit alpha</fullName>
        <ecNumber evidence="10">1.14.12.18</ecNumber>
    </submittedName>
    <submittedName>
        <fullName evidence="9">Ribosomal subunit interface protein</fullName>
    </submittedName>
</protein>
<dbReference type="InterPro" id="IPR017941">
    <property type="entry name" value="Rieske_2Fe-2S"/>
</dbReference>
<dbReference type="CDD" id="cd03469">
    <property type="entry name" value="Rieske_RO_Alpha_N"/>
    <property type="match status" value="1"/>
</dbReference>
<keyword evidence="6" id="KW-0411">Iron-sulfur</keyword>
<keyword evidence="5" id="KW-0408">Iron</keyword>
<dbReference type="PANTHER" id="PTHR43756">
    <property type="entry name" value="CHOLINE MONOOXYGENASE, CHLOROPLASTIC"/>
    <property type="match status" value="1"/>
</dbReference>
<gene>
    <name evidence="10" type="primary">bphA</name>
    <name evidence="10" type="ORF">RIdsm_00663</name>
    <name evidence="9" type="ORF">XM52_25100</name>
</gene>
<dbReference type="PROSITE" id="PS00570">
    <property type="entry name" value="RING_HYDROXYL_ALPHA"/>
    <property type="match status" value="1"/>
</dbReference>
<dbReference type="Gene3D" id="3.90.380.10">
    <property type="entry name" value="Naphthalene 1,2-dioxygenase Alpha Subunit, Chain A, domain 1"/>
    <property type="match status" value="1"/>
</dbReference>